<evidence type="ECO:0000313" key="3">
    <source>
        <dbReference type="Proteomes" id="UP000375525"/>
    </source>
</evidence>
<reference evidence="2 3" key="1">
    <citation type="submission" date="2019-09" db="EMBL/GenBank/DDBJ databases">
        <authorList>
            <person name="Chandra G."/>
            <person name="Truman W A."/>
        </authorList>
    </citation>
    <scope>NUCLEOTIDE SEQUENCE [LARGE SCALE GENOMIC DNA]</scope>
    <source>
        <strain evidence="2">PS880</strain>
    </source>
</reference>
<proteinExistence type="predicted"/>
<dbReference type="AlphaFoldDB" id="A0A5E7M5Z1"/>
<accession>A0A5E7M5Z1</accession>
<protein>
    <submittedName>
        <fullName evidence="2">Uncharacterized protein</fullName>
    </submittedName>
</protein>
<feature type="transmembrane region" description="Helical" evidence="1">
    <location>
        <begin position="43"/>
        <end position="63"/>
    </location>
</feature>
<keyword evidence="1" id="KW-1133">Transmembrane helix</keyword>
<dbReference type="EMBL" id="CABVIH010000018">
    <property type="protein sequence ID" value="VVP19535.1"/>
    <property type="molecule type" value="Genomic_DNA"/>
</dbReference>
<evidence type="ECO:0000256" key="1">
    <source>
        <dbReference type="SAM" id="Phobius"/>
    </source>
</evidence>
<feature type="transmembrane region" description="Helical" evidence="1">
    <location>
        <begin position="7"/>
        <end position="31"/>
    </location>
</feature>
<keyword evidence="1" id="KW-0472">Membrane</keyword>
<evidence type="ECO:0000313" key="2">
    <source>
        <dbReference type="EMBL" id="VVP19535.1"/>
    </source>
</evidence>
<dbReference type="RefSeq" id="WP_150780927.1">
    <property type="nucleotide sequence ID" value="NZ_CABVIH010000018.1"/>
</dbReference>
<dbReference type="OrthoDB" id="6903795at2"/>
<keyword evidence="1" id="KW-0812">Transmembrane</keyword>
<name>A0A5E7M5Z1_PSEFL</name>
<organism evidence="2 3">
    <name type="scientific">Pseudomonas fluorescens</name>
    <dbReference type="NCBI Taxonomy" id="294"/>
    <lineage>
        <taxon>Bacteria</taxon>
        <taxon>Pseudomonadati</taxon>
        <taxon>Pseudomonadota</taxon>
        <taxon>Gammaproteobacteria</taxon>
        <taxon>Pseudomonadales</taxon>
        <taxon>Pseudomonadaceae</taxon>
        <taxon>Pseudomonas</taxon>
    </lineage>
</organism>
<gene>
    <name evidence="2" type="ORF">PS880_03752</name>
</gene>
<sequence>MNRWQQIWLSVKLIAAVAACVIVAVQAFLYMMDSSDAERIHPLSILVVGLIFGFITFGLLYLLERGVRRLIAPFVTASPESQAGHQNDARLAAEQPLILPAEDSPQEKQV</sequence>
<dbReference type="Proteomes" id="UP000375525">
    <property type="component" value="Unassembled WGS sequence"/>
</dbReference>